<dbReference type="Gene3D" id="3.40.50.1240">
    <property type="entry name" value="Phosphoglycerate mutase-like"/>
    <property type="match status" value="1"/>
</dbReference>
<reference evidence="2" key="1">
    <citation type="submission" date="2019-02" db="EMBL/GenBank/DDBJ databases">
        <authorList>
            <person name="Gruber-Vodicka R. H."/>
            <person name="Seah K. B. B."/>
        </authorList>
    </citation>
    <scope>NUCLEOTIDE SEQUENCE</scope>
    <source>
        <strain evidence="3">BECK_M6</strain>
        <strain evidence="2">BECK_M7</strain>
    </source>
</reference>
<evidence type="ECO:0000313" key="2">
    <source>
        <dbReference type="EMBL" id="VFJ86291.1"/>
    </source>
</evidence>
<accession>A0A450U554</accession>
<dbReference type="AlphaFoldDB" id="A0A450U554"/>
<dbReference type="SUPFAM" id="SSF53254">
    <property type="entry name" value="Phosphoglycerate mutase-like"/>
    <property type="match status" value="1"/>
</dbReference>
<dbReference type="SMART" id="SM00855">
    <property type="entry name" value="PGAM"/>
    <property type="match status" value="1"/>
</dbReference>
<gene>
    <name evidence="3" type="ORF">BECKLFY1418A_GA0070994_100743</name>
    <name evidence="2" type="ORF">BECKLFY1418B_GA0070995_100274</name>
</gene>
<evidence type="ECO:0000313" key="3">
    <source>
        <dbReference type="EMBL" id="VFJ89412.1"/>
    </source>
</evidence>
<evidence type="ECO:0000256" key="1">
    <source>
        <dbReference type="PIRSR" id="PIRSR613078-2"/>
    </source>
</evidence>
<dbReference type="Pfam" id="PF00300">
    <property type="entry name" value="His_Phos_1"/>
    <property type="match status" value="1"/>
</dbReference>
<dbReference type="PANTHER" id="PTHR47623">
    <property type="entry name" value="OS09G0287300 PROTEIN"/>
    <property type="match status" value="1"/>
</dbReference>
<organism evidence="2">
    <name type="scientific">Candidatus Kentrum sp. LFY</name>
    <dbReference type="NCBI Taxonomy" id="2126342"/>
    <lineage>
        <taxon>Bacteria</taxon>
        <taxon>Pseudomonadati</taxon>
        <taxon>Pseudomonadota</taxon>
        <taxon>Gammaproteobacteria</taxon>
        <taxon>Candidatus Kentrum</taxon>
    </lineage>
</organism>
<feature type="binding site" evidence="1">
    <location>
        <position position="61"/>
    </location>
    <ligand>
        <name>substrate</name>
    </ligand>
</feature>
<sequence>MNNTRELLLLRHAKSDWKVAVNSDFERPLSKRGARDAPRVGQWLNRQGLRPDLVISSPATRAHQTTRQVCKAFGIEKNHVDWEARIYDSDTRILLDILAECRPQAARVLLVGHNPGLALLLGYLCSTLESPPDGKILATATLARLGMPPDWQTLQPGSATLISLTRPAAMALE</sequence>
<dbReference type="InterPro" id="IPR013078">
    <property type="entry name" value="His_Pase_superF_clade-1"/>
</dbReference>
<dbReference type="CDD" id="cd07067">
    <property type="entry name" value="HP_PGM_like"/>
    <property type="match status" value="1"/>
</dbReference>
<dbReference type="EMBL" id="CAADFH010000007">
    <property type="protein sequence ID" value="VFJ89412.1"/>
    <property type="molecule type" value="Genomic_DNA"/>
</dbReference>
<protein>
    <submittedName>
        <fullName evidence="2">Phosphohistidine phosphatase</fullName>
    </submittedName>
</protein>
<dbReference type="PANTHER" id="PTHR47623:SF1">
    <property type="entry name" value="OS09G0287300 PROTEIN"/>
    <property type="match status" value="1"/>
</dbReference>
<proteinExistence type="predicted"/>
<dbReference type="EMBL" id="CAADFF010000002">
    <property type="protein sequence ID" value="VFJ86291.1"/>
    <property type="molecule type" value="Genomic_DNA"/>
</dbReference>
<name>A0A450U554_9GAMM</name>
<dbReference type="InterPro" id="IPR029033">
    <property type="entry name" value="His_PPase_superfam"/>
</dbReference>